<dbReference type="GO" id="GO:0022857">
    <property type="term" value="F:transmembrane transporter activity"/>
    <property type="evidence" value="ECO:0007669"/>
    <property type="project" value="InterPro"/>
</dbReference>
<dbReference type="InterPro" id="IPR011701">
    <property type="entry name" value="MFS"/>
</dbReference>
<dbReference type="EMBL" id="LS974202">
    <property type="protein sequence ID" value="SSC11519.1"/>
    <property type="molecule type" value="Genomic_DNA"/>
</dbReference>
<feature type="compositionally biased region" description="Acidic residues" evidence="1">
    <location>
        <begin position="470"/>
        <end position="483"/>
    </location>
</feature>
<feature type="transmembrane region" description="Helical" evidence="2">
    <location>
        <begin position="348"/>
        <end position="374"/>
    </location>
</feature>
<evidence type="ECO:0000313" key="3">
    <source>
        <dbReference type="EMBL" id="SSC11519.1"/>
    </source>
</evidence>
<feature type="transmembrane region" description="Helical" evidence="2">
    <location>
        <begin position="50"/>
        <end position="72"/>
    </location>
</feature>
<evidence type="ECO:0000256" key="2">
    <source>
        <dbReference type="SAM" id="Phobius"/>
    </source>
</evidence>
<feature type="transmembrane region" description="Helical" evidence="2">
    <location>
        <begin position="386"/>
        <end position="407"/>
    </location>
</feature>
<keyword evidence="2" id="KW-1133">Transmembrane helix</keyword>
<proteinExistence type="predicted"/>
<feature type="transmembrane region" description="Helical" evidence="2">
    <location>
        <begin position="224"/>
        <end position="242"/>
    </location>
</feature>
<dbReference type="PANTHER" id="PTHR23526">
    <property type="entry name" value="INTEGRAL MEMBRANE TRANSPORT PROTEIN-RELATED"/>
    <property type="match status" value="1"/>
</dbReference>
<dbReference type="PANTHER" id="PTHR23526:SF2">
    <property type="entry name" value="MAJOR FACILITATOR SUPERFAMILY (MFS) PROFILE DOMAIN-CONTAINING PROTEIN"/>
    <property type="match status" value="1"/>
</dbReference>
<feature type="transmembrane region" description="Helical" evidence="2">
    <location>
        <begin position="18"/>
        <end position="38"/>
    </location>
</feature>
<feature type="transmembrane region" description="Helical" evidence="2">
    <location>
        <begin position="111"/>
        <end position="130"/>
    </location>
</feature>
<accession>A0A7Z7PM61</accession>
<dbReference type="AlphaFoldDB" id="A0A7Z7PM61"/>
<organism evidence="3 4">
    <name type="scientific">Mesotoga infera</name>
    <dbReference type="NCBI Taxonomy" id="1236046"/>
    <lineage>
        <taxon>Bacteria</taxon>
        <taxon>Thermotogati</taxon>
        <taxon>Thermotogota</taxon>
        <taxon>Thermotogae</taxon>
        <taxon>Kosmotogales</taxon>
        <taxon>Kosmotogaceae</taxon>
        <taxon>Mesotoga</taxon>
    </lineage>
</organism>
<evidence type="ECO:0000256" key="1">
    <source>
        <dbReference type="SAM" id="MobiDB-lite"/>
    </source>
</evidence>
<keyword evidence="2" id="KW-0812">Transmembrane</keyword>
<evidence type="ECO:0000313" key="4">
    <source>
        <dbReference type="Proteomes" id="UP000250796"/>
    </source>
</evidence>
<dbReference type="RefSeq" id="WP_169697980.1">
    <property type="nucleotide sequence ID" value="NZ_LS974202.1"/>
</dbReference>
<feature type="compositionally biased region" description="Basic and acidic residues" evidence="1">
    <location>
        <begin position="459"/>
        <end position="469"/>
    </location>
</feature>
<feature type="transmembrane region" description="Helical" evidence="2">
    <location>
        <begin position="312"/>
        <end position="336"/>
    </location>
</feature>
<feature type="transmembrane region" description="Helical" evidence="2">
    <location>
        <begin position="84"/>
        <end position="105"/>
    </location>
</feature>
<feature type="transmembrane region" description="Helical" evidence="2">
    <location>
        <begin position="254"/>
        <end position="275"/>
    </location>
</feature>
<sequence length="492" mass="54812">MQEYVDFTRPEYKKTRKLAILEGSFYNMAFLVTQGFIVTGLALEYGVSEFLIAIIGVLPTLAQLTQLISPIFLRLFKSRKKSMVFAAIIGRVPLAFIPLTLAIGIKFQSLLLIILAMISLGNSLVGTFWASIMRDVIEPSSTGKYYGRRNLILSLSSMLITPLYSLILDTFEGDTGFIIVTVIATCFAMITILLLMNHYNPPVRTYGSGRMFKEVFSNLKFRQYLKFSVLWNFAITVSGPFYSYHQLVNLKVSYSYLSVLSIVASLTSMIMYILWGKISDQIGHQSVAEFGILGATCLALMWTFVTPQSYPILLPVDAIVTGVVWSAINLCIFTMMMGMMKGLSVEPYFAVQAFLNGLGALGGSLLGGVIASFLKGKVIYLLGMEFHGIQAIFLLGSMLRLSAFFMLKKVQTPKIKSVSQLFFNVMSTVGRRMATRPYEYPMLFMGAGRKKIEKEHLPLDLPESLKEPGDDIFIESSTGDDPEDRSGLEPHE</sequence>
<keyword evidence="2" id="KW-0472">Membrane</keyword>
<dbReference type="InterPro" id="IPR052528">
    <property type="entry name" value="Sugar_transport-like"/>
</dbReference>
<reference evidence="3 4" key="1">
    <citation type="submission" date="2017-01" db="EMBL/GenBank/DDBJ databases">
        <authorList>
            <person name="Erauso G."/>
        </authorList>
    </citation>
    <scope>NUCLEOTIDE SEQUENCE [LARGE SCALE GENOMIC DNA]</scope>
    <source>
        <strain evidence="3">MESINF1</strain>
    </source>
</reference>
<feature type="region of interest" description="Disordered" evidence="1">
    <location>
        <begin position="459"/>
        <end position="492"/>
    </location>
</feature>
<dbReference type="Gene3D" id="1.20.1250.20">
    <property type="entry name" value="MFS general substrate transporter like domains"/>
    <property type="match status" value="2"/>
</dbReference>
<dbReference type="Proteomes" id="UP000250796">
    <property type="component" value="Chromosome MESINF"/>
</dbReference>
<keyword evidence="4" id="KW-1185">Reference proteome</keyword>
<feature type="transmembrane region" description="Helical" evidence="2">
    <location>
        <begin position="287"/>
        <end position="306"/>
    </location>
</feature>
<feature type="transmembrane region" description="Helical" evidence="2">
    <location>
        <begin position="151"/>
        <end position="171"/>
    </location>
</feature>
<dbReference type="InterPro" id="IPR036259">
    <property type="entry name" value="MFS_trans_sf"/>
</dbReference>
<feature type="transmembrane region" description="Helical" evidence="2">
    <location>
        <begin position="177"/>
        <end position="196"/>
    </location>
</feature>
<protein>
    <submittedName>
        <fullName evidence="3">Major facilitator superfamily MFS_1</fullName>
    </submittedName>
</protein>
<gene>
    <name evidence="3" type="ORF">MESINF_0070</name>
</gene>
<dbReference type="Pfam" id="PF07690">
    <property type="entry name" value="MFS_1"/>
    <property type="match status" value="1"/>
</dbReference>
<dbReference type="SUPFAM" id="SSF103473">
    <property type="entry name" value="MFS general substrate transporter"/>
    <property type="match status" value="1"/>
</dbReference>
<name>A0A7Z7PM61_9BACT</name>
<dbReference type="KEGG" id="minf:MESINF_0070"/>